<evidence type="ECO:0000256" key="1">
    <source>
        <dbReference type="ARBA" id="ARBA00004776"/>
    </source>
</evidence>
<keyword evidence="4 6" id="KW-0808">Transferase</keyword>
<sequence>MSSPELVSVVICTVNRCYSLEKTLKSLNQINYQYFEVIIIDSSDHESTRKIVDRLKIDLNFSVQIFTSQVKNISVSRNMGIQKSSGKIVAFIDDDAIPQRDWLDKLLATYTLKGDKCAGVGGSVKDMTKADIPWQYYQGITNVMSHTIPIRLGKVPNHNQPQGFWYNGMMGTNSSYRKELLAKINGYDEFFEYFLDETDVCLRLIQAGYEIHYCDTIVHHYPQPSHNRYDQKHLTCWYSLAKNTTYFALKHGYNKMPSWIFLLRLSSLLIYRCLLRILRLKFSHNLNNHILLDYIKQAIKGIYLGWSHGVNTSVQSSN</sequence>
<dbReference type="PANTHER" id="PTHR43179:SF12">
    <property type="entry name" value="GALACTOFURANOSYLTRANSFERASE GLFT2"/>
    <property type="match status" value="1"/>
</dbReference>
<dbReference type="KEGG" id="ccur:IAR63_13910"/>
<keyword evidence="7" id="KW-1185">Reference proteome</keyword>
<dbReference type="GO" id="GO:0016757">
    <property type="term" value="F:glycosyltransferase activity"/>
    <property type="evidence" value="ECO:0007669"/>
    <property type="project" value="UniProtKB-KW"/>
</dbReference>
<evidence type="ECO:0000256" key="4">
    <source>
        <dbReference type="ARBA" id="ARBA00022679"/>
    </source>
</evidence>
<dbReference type="InterPro" id="IPR001173">
    <property type="entry name" value="Glyco_trans_2-like"/>
</dbReference>
<dbReference type="InterPro" id="IPR029044">
    <property type="entry name" value="Nucleotide-diphossugar_trans"/>
</dbReference>
<dbReference type="Pfam" id="PF00535">
    <property type="entry name" value="Glycos_transf_2"/>
    <property type="match status" value="1"/>
</dbReference>
<evidence type="ECO:0000256" key="2">
    <source>
        <dbReference type="ARBA" id="ARBA00006739"/>
    </source>
</evidence>
<dbReference type="SUPFAM" id="SSF53448">
    <property type="entry name" value="Nucleotide-diphospho-sugar transferases"/>
    <property type="match status" value="1"/>
</dbReference>
<reference evidence="6 7" key="1">
    <citation type="submission" date="2020-08" db="EMBL/GenBank/DDBJ databases">
        <title>Complete genome sequence of Raphidiopsis curvispora isolated from drinking water reservoir in South Korea.</title>
        <authorList>
            <person name="Jeong J."/>
        </authorList>
    </citation>
    <scope>NUCLEOTIDE SEQUENCE [LARGE SCALE GENOMIC DNA]</scope>
    <source>
        <strain evidence="6 7">GIHE-G1</strain>
    </source>
</reference>
<evidence type="ECO:0000259" key="5">
    <source>
        <dbReference type="Pfam" id="PF00535"/>
    </source>
</evidence>
<comment type="similarity">
    <text evidence="2">Belongs to the glycosyltransferase 2 family.</text>
</comment>
<dbReference type="RefSeq" id="WP_187705676.1">
    <property type="nucleotide sequence ID" value="NZ_CP060822.1"/>
</dbReference>
<dbReference type="CDD" id="cd00761">
    <property type="entry name" value="Glyco_tranf_GTA_type"/>
    <property type="match status" value="1"/>
</dbReference>
<dbReference type="Proteomes" id="UP000516013">
    <property type="component" value="Chromosome"/>
</dbReference>
<dbReference type="PANTHER" id="PTHR43179">
    <property type="entry name" value="RHAMNOSYLTRANSFERASE WBBL"/>
    <property type="match status" value="1"/>
</dbReference>
<keyword evidence="3" id="KW-0328">Glycosyltransferase</keyword>
<evidence type="ECO:0000313" key="7">
    <source>
        <dbReference type="Proteomes" id="UP000516013"/>
    </source>
</evidence>
<evidence type="ECO:0000313" key="6">
    <source>
        <dbReference type="EMBL" id="QNP28940.1"/>
    </source>
</evidence>
<comment type="pathway">
    <text evidence="1">Cell wall biogenesis; cell wall polysaccharide biosynthesis.</text>
</comment>
<gene>
    <name evidence="6" type="ORF">IAR63_13910</name>
</gene>
<dbReference type="AlphaFoldDB" id="A0A7H0EYS4"/>
<proteinExistence type="inferred from homology"/>
<accession>A0A7H0EYS4</accession>
<feature type="domain" description="Glycosyltransferase 2-like" evidence="5">
    <location>
        <begin position="8"/>
        <end position="181"/>
    </location>
</feature>
<name>A0A7H0EYS4_9CYAN</name>
<dbReference type="EMBL" id="CP060822">
    <property type="protein sequence ID" value="QNP28940.1"/>
    <property type="molecule type" value="Genomic_DNA"/>
</dbReference>
<protein>
    <submittedName>
        <fullName evidence="6">Glycosyltransferase family 2 protein</fullName>
    </submittedName>
</protein>
<organism evidence="6 7">
    <name type="scientific">Cylindrospermopsis curvispora GIHE-G1</name>
    <dbReference type="NCBI Taxonomy" id="2666332"/>
    <lineage>
        <taxon>Bacteria</taxon>
        <taxon>Bacillati</taxon>
        <taxon>Cyanobacteriota</taxon>
        <taxon>Cyanophyceae</taxon>
        <taxon>Nostocales</taxon>
        <taxon>Aphanizomenonaceae</taxon>
        <taxon>Cylindrospermopsis</taxon>
    </lineage>
</organism>
<evidence type="ECO:0000256" key="3">
    <source>
        <dbReference type="ARBA" id="ARBA00022676"/>
    </source>
</evidence>
<dbReference type="Gene3D" id="3.90.550.10">
    <property type="entry name" value="Spore Coat Polysaccharide Biosynthesis Protein SpsA, Chain A"/>
    <property type="match status" value="1"/>
</dbReference>